<proteinExistence type="predicted"/>
<accession>A0AC59ZNG2</accession>
<dbReference type="Proteomes" id="UP001162501">
    <property type="component" value="Chromosome 31"/>
</dbReference>
<reference evidence="1" key="2">
    <citation type="submission" date="2025-03" db="EMBL/GenBank/DDBJ databases">
        <authorList>
            <consortium name="ELIXIR-Norway"/>
            <consortium name="Elixir Norway"/>
        </authorList>
    </citation>
    <scope>NUCLEOTIDE SEQUENCE</scope>
</reference>
<sequence>MEVLYWKHVREQLETLQKLQRRKAAEQRHLQGLHLRSLWRKMAGRTLPKTREQQMTSIEPREDAATEAAAMPVSLRCEELVQKNVELFVTTSKQELIQETELKQHVRDWEDTIQTLLQEQEEHVPVDIHTCGDQMVSRFSSLNHWHPFAKLVAGQPAFEVCCSMLASLQLANDHTVEITQQPGLEVARGHHVPETAHIPVGPRTLPDLSFPPRQPETFTPSRFLLGSQESREVADCSRLQFFVRFSLSAKPLPVPPPLKPGGFCALPVPAPQR</sequence>
<protein>
    <submittedName>
        <fullName evidence="1">Uncharacterized protein</fullName>
    </submittedName>
</protein>
<gene>
    <name evidence="1" type="ORF">MRATA1EN22A_LOCUS20462</name>
</gene>
<evidence type="ECO:0000313" key="1">
    <source>
        <dbReference type="EMBL" id="CAN0470331.1"/>
    </source>
</evidence>
<name>A0AC59ZNG2_RANTA</name>
<organism evidence="1 2">
    <name type="scientific">Rangifer tarandus platyrhynchus</name>
    <name type="common">Svalbard reindeer</name>
    <dbReference type="NCBI Taxonomy" id="3082113"/>
    <lineage>
        <taxon>Eukaryota</taxon>
        <taxon>Metazoa</taxon>
        <taxon>Chordata</taxon>
        <taxon>Craniata</taxon>
        <taxon>Vertebrata</taxon>
        <taxon>Euteleostomi</taxon>
        <taxon>Mammalia</taxon>
        <taxon>Eutheria</taxon>
        <taxon>Laurasiatheria</taxon>
        <taxon>Artiodactyla</taxon>
        <taxon>Ruminantia</taxon>
        <taxon>Pecora</taxon>
        <taxon>Cervidae</taxon>
        <taxon>Odocoileinae</taxon>
        <taxon>Rangifer</taxon>
    </lineage>
</organism>
<reference evidence="1" key="1">
    <citation type="submission" date="2023-05" db="EMBL/GenBank/DDBJ databases">
        <authorList>
            <consortium name="ELIXIR-Norway"/>
        </authorList>
    </citation>
    <scope>NUCLEOTIDE SEQUENCE</scope>
</reference>
<dbReference type="EMBL" id="OX596115">
    <property type="protein sequence ID" value="CAN0470331.1"/>
    <property type="molecule type" value="Genomic_DNA"/>
</dbReference>
<evidence type="ECO:0000313" key="2">
    <source>
        <dbReference type="Proteomes" id="UP001162501"/>
    </source>
</evidence>